<evidence type="ECO:0000313" key="2">
    <source>
        <dbReference type="Proteomes" id="UP000001695"/>
    </source>
</evidence>
<accession>B2IFS8</accession>
<dbReference type="KEGG" id="bid:Bind_0639"/>
<dbReference type="Proteomes" id="UP000001695">
    <property type="component" value="Chromosome"/>
</dbReference>
<dbReference type="STRING" id="395963.Bind_0639"/>
<dbReference type="AlphaFoldDB" id="B2IFS8"/>
<proteinExistence type="predicted"/>
<keyword evidence="2" id="KW-1185">Reference proteome</keyword>
<sequence>MLRIDIDTASVDQKISAIPDKVRELLMGKLNLFQTQIEAKTGSLSANIYGNDNQVSLILGRDLSIELRPKAFLIKNKTVNRQYQTKSKTQISLELAKSRRFAQSIKASWNKEANIIDQSDLSELNDLFSHQMILDMSEVGL</sequence>
<protein>
    <submittedName>
        <fullName evidence="1">Uncharacterized protein</fullName>
    </submittedName>
</protein>
<organism evidence="1 2">
    <name type="scientific">Beijerinckia indica subsp. indica (strain ATCC 9039 / DSM 1715 / NCIMB 8712)</name>
    <dbReference type="NCBI Taxonomy" id="395963"/>
    <lineage>
        <taxon>Bacteria</taxon>
        <taxon>Pseudomonadati</taxon>
        <taxon>Pseudomonadota</taxon>
        <taxon>Alphaproteobacteria</taxon>
        <taxon>Hyphomicrobiales</taxon>
        <taxon>Beijerinckiaceae</taxon>
        <taxon>Beijerinckia</taxon>
    </lineage>
</organism>
<dbReference type="HOGENOM" id="CLU_1821626_0_0_5"/>
<dbReference type="EMBL" id="CP001016">
    <property type="protein sequence ID" value="ACB94289.1"/>
    <property type="molecule type" value="Genomic_DNA"/>
</dbReference>
<reference evidence="2" key="1">
    <citation type="submission" date="2008-03" db="EMBL/GenBank/DDBJ databases">
        <title>Complete sequence of chromosome of Beijerinckia indica subsp. indica ATCC 9039.</title>
        <authorList>
            <consortium name="US DOE Joint Genome Institute"/>
            <person name="Copeland A."/>
            <person name="Lucas S."/>
            <person name="Lapidus A."/>
            <person name="Glavina del Rio T."/>
            <person name="Dalin E."/>
            <person name="Tice H."/>
            <person name="Bruce D."/>
            <person name="Goodwin L."/>
            <person name="Pitluck S."/>
            <person name="LaButti K."/>
            <person name="Schmutz J."/>
            <person name="Larimer F."/>
            <person name="Land M."/>
            <person name="Hauser L."/>
            <person name="Kyrpides N."/>
            <person name="Mikhailova N."/>
            <person name="Dunfield P.F."/>
            <person name="Dedysh S.N."/>
            <person name="Liesack W."/>
            <person name="Saw J.H."/>
            <person name="Alam M."/>
            <person name="Chen Y."/>
            <person name="Murrell J.C."/>
            <person name="Richardson P."/>
        </authorList>
    </citation>
    <scope>NUCLEOTIDE SEQUENCE [LARGE SCALE GENOMIC DNA]</scope>
    <source>
        <strain evidence="2">ATCC 9039 / DSM 1715 / NCIMB 8712</strain>
    </source>
</reference>
<evidence type="ECO:0000313" key="1">
    <source>
        <dbReference type="EMBL" id="ACB94289.1"/>
    </source>
</evidence>
<name>B2IFS8_BEII9</name>
<gene>
    <name evidence="1" type="ordered locus">Bind_0639</name>
</gene>
<reference evidence="1 2" key="2">
    <citation type="journal article" date="2010" name="J. Bacteriol.">
        <title>Complete genome sequence of Beijerinckia indica subsp. indica.</title>
        <authorList>
            <person name="Tamas I."/>
            <person name="Dedysh S.N."/>
            <person name="Liesack W."/>
            <person name="Stott M.B."/>
            <person name="Alam M."/>
            <person name="Murrell J.C."/>
            <person name="Dunfield P.F."/>
        </authorList>
    </citation>
    <scope>NUCLEOTIDE SEQUENCE [LARGE SCALE GENOMIC DNA]</scope>
    <source>
        <strain evidence="2">ATCC 9039 / DSM 1715 / NCIMB 8712</strain>
    </source>
</reference>
<dbReference type="RefSeq" id="WP_012383647.1">
    <property type="nucleotide sequence ID" value="NC_010581.1"/>
</dbReference>